<organism evidence="2 3">
    <name type="scientific">Nocardioides nanhaiensis</name>
    <dbReference type="NCBI Taxonomy" id="1476871"/>
    <lineage>
        <taxon>Bacteria</taxon>
        <taxon>Bacillati</taxon>
        <taxon>Actinomycetota</taxon>
        <taxon>Actinomycetes</taxon>
        <taxon>Propionibacteriales</taxon>
        <taxon>Nocardioidaceae</taxon>
        <taxon>Nocardioides</taxon>
    </lineage>
</organism>
<proteinExistence type="predicted"/>
<protein>
    <submittedName>
        <fullName evidence="2">Uncharacterized protein</fullName>
    </submittedName>
</protein>
<dbReference type="RefSeq" id="WP_345266594.1">
    <property type="nucleotide sequence ID" value="NZ_BAABIM010000002.1"/>
</dbReference>
<gene>
    <name evidence="2" type="ORF">GCM10023226_26710</name>
</gene>
<evidence type="ECO:0000256" key="1">
    <source>
        <dbReference type="SAM" id="MobiDB-lite"/>
    </source>
</evidence>
<evidence type="ECO:0000313" key="3">
    <source>
        <dbReference type="Proteomes" id="UP001500621"/>
    </source>
</evidence>
<evidence type="ECO:0000313" key="2">
    <source>
        <dbReference type="EMBL" id="GAA4687442.1"/>
    </source>
</evidence>
<feature type="compositionally biased region" description="Low complexity" evidence="1">
    <location>
        <begin position="375"/>
        <end position="394"/>
    </location>
</feature>
<keyword evidence="3" id="KW-1185">Reference proteome</keyword>
<dbReference type="EMBL" id="BAABIM010000002">
    <property type="protein sequence ID" value="GAA4687442.1"/>
    <property type="molecule type" value="Genomic_DNA"/>
</dbReference>
<sequence>MTPTARAWVAHLTAGGTTPWAQWRAAADHATADTGGEPDPGGTARHLRYLPGAQQLELLRRLNEAGRPGPALAERVLATSAPGRGIADLELVGAARDTPFGPRPVDPADLPDAELVRVATGLLAEDVVAGGPAAPEPGRRAWPWRRRYRLVGDPWLADPARAELVRRRRPPGGQQPTVHVVGADLASMLEHVWSARALVGAAPAWRDWLDPLVRRRRVPPRIDLPAVAGAWATRVGPVRVRVVLDPALLPGLLGTRAPLPGPLPLSADALELSRRVGAALGLLVLPEQRTRLLQQAWAPALADLPAARGTGVAVPQRRLARLTEVATRMREELCRADYPVLGDPDLLLPAATRRSDVEPTDAGVLALALAMVLGPTPGASPGSSAGPSPGNGPAPDEEER</sequence>
<reference evidence="3" key="1">
    <citation type="journal article" date="2019" name="Int. J. Syst. Evol. Microbiol.">
        <title>The Global Catalogue of Microorganisms (GCM) 10K type strain sequencing project: providing services to taxonomists for standard genome sequencing and annotation.</title>
        <authorList>
            <consortium name="The Broad Institute Genomics Platform"/>
            <consortium name="The Broad Institute Genome Sequencing Center for Infectious Disease"/>
            <person name="Wu L."/>
            <person name="Ma J."/>
        </authorList>
    </citation>
    <scope>NUCLEOTIDE SEQUENCE [LARGE SCALE GENOMIC DNA]</scope>
    <source>
        <strain evidence="3">JCM 18127</strain>
    </source>
</reference>
<name>A0ABP8WEJ9_9ACTN</name>
<accession>A0ABP8WEJ9</accession>
<comment type="caution">
    <text evidence="2">The sequence shown here is derived from an EMBL/GenBank/DDBJ whole genome shotgun (WGS) entry which is preliminary data.</text>
</comment>
<feature type="region of interest" description="Disordered" evidence="1">
    <location>
        <begin position="375"/>
        <end position="400"/>
    </location>
</feature>
<dbReference type="Proteomes" id="UP001500621">
    <property type="component" value="Unassembled WGS sequence"/>
</dbReference>